<gene>
    <name evidence="2" type="ORF">SAE02_09170</name>
</gene>
<dbReference type="EMBL" id="BJYZ01000003">
    <property type="protein sequence ID" value="GEO36769.1"/>
    <property type="molecule type" value="Genomic_DNA"/>
</dbReference>
<accession>A0A512DJX0</accession>
<protein>
    <submittedName>
        <fullName evidence="2">Membrane protein</fullName>
    </submittedName>
</protein>
<evidence type="ECO:0000313" key="3">
    <source>
        <dbReference type="Proteomes" id="UP000321523"/>
    </source>
</evidence>
<dbReference type="InterPro" id="IPR052959">
    <property type="entry name" value="Inner_membrane_assoc"/>
</dbReference>
<reference evidence="2 3" key="1">
    <citation type="submission" date="2019-07" db="EMBL/GenBank/DDBJ databases">
        <title>Whole genome shotgun sequence of Skermanella aerolata NBRC 106429.</title>
        <authorList>
            <person name="Hosoyama A."/>
            <person name="Uohara A."/>
            <person name="Ohji S."/>
            <person name="Ichikawa N."/>
        </authorList>
    </citation>
    <scope>NUCLEOTIDE SEQUENCE [LARGE SCALE GENOMIC DNA]</scope>
    <source>
        <strain evidence="2 3">NBRC 106429</strain>
    </source>
</reference>
<dbReference type="PANTHER" id="PTHR38598:SF1">
    <property type="entry name" value="INNER MEMBRANE PROTEIN YJCH"/>
    <property type="match status" value="1"/>
</dbReference>
<sequence length="101" mass="11577">MQQELTRRIRNNPKFAELTQKRTKFGWQLSILMLAIYYGFILVVAFAPSVLGIPIYGVITLGIPAGLFIIVTAFVLTGIYVRRANSEYDELNRQIIEEARR</sequence>
<dbReference type="PANTHER" id="PTHR38598">
    <property type="entry name" value="INNER MEMBRANE PROTEIN YJCH"/>
    <property type="match status" value="1"/>
</dbReference>
<organism evidence="2 3">
    <name type="scientific">Skermanella aerolata</name>
    <dbReference type="NCBI Taxonomy" id="393310"/>
    <lineage>
        <taxon>Bacteria</taxon>
        <taxon>Pseudomonadati</taxon>
        <taxon>Pseudomonadota</taxon>
        <taxon>Alphaproteobacteria</taxon>
        <taxon>Rhodospirillales</taxon>
        <taxon>Azospirillaceae</taxon>
        <taxon>Skermanella</taxon>
    </lineage>
</organism>
<comment type="caution">
    <text evidence="2">The sequence shown here is derived from an EMBL/GenBank/DDBJ whole genome shotgun (WGS) entry which is preliminary data.</text>
</comment>
<feature type="transmembrane region" description="Helical" evidence="1">
    <location>
        <begin position="53"/>
        <end position="81"/>
    </location>
</feature>
<evidence type="ECO:0000256" key="1">
    <source>
        <dbReference type="SAM" id="Phobius"/>
    </source>
</evidence>
<proteinExistence type="predicted"/>
<dbReference type="InterPro" id="IPR007436">
    <property type="entry name" value="DUF485"/>
</dbReference>
<keyword evidence="1" id="KW-1133">Transmembrane helix</keyword>
<dbReference type="AlphaFoldDB" id="A0A512DJX0"/>
<dbReference type="Pfam" id="PF04341">
    <property type="entry name" value="DUF485"/>
    <property type="match status" value="1"/>
</dbReference>
<dbReference type="OrthoDB" id="5297034at2"/>
<keyword evidence="1" id="KW-0472">Membrane</keyword>
<dbReference type="Proteomes" id="UP000321523">
    <property type="component" value="Unassembled WGS sequence"/>
</dbReference>
<dbReference type="GO" id="GO:0005886">
    <property type="term" value="C:plasma membrane"/>
    <property type="evidence" value="ECO:0007669"/>
    <property type="project" value="TreeGrafter"/>
</dbReference>
<dbReference type="RefSeq" id="WP_044426191.1">
    <property type="nucleotide sequence ID" value="NZ_BJYZ01000003.1"/>
</dbReference>
<keyword evidence="1" id="KW-0812">Transmembrane</keyword>
<name>A0A512DJX0_9PROT</name>
<feature type="transmembrane region" description="Helical" evidence="1">
    <location>
        <begin position="25"/>
        <end position="47"/>
    </location>
</feature>
<evidence type="ECO:0000313" key="2">
    <source>
        <dbReference type="EMBL" id="GEO36769.1"/>
    </source>
</evidence>
<keyword evidence="3" id="KW-1185">Reference proteome</keyword>